<dbReference type="Proteomes" id="UP000613208">
    <property type="component" value="Unassembled WGS sequence"/>
</dbReference>
<dbReference type="PROSITE" id="PS50977">
    <property type="entry name" value="HTH_TETR_2"/>
    <property type="match status" value="1"/>
</dbReference>
<accession>A0A916QAX7</accession>
<feature type="domain" description="HTH tetR-type" evidence="3">
    <location>
        <begin position="11"/>
        <end position="71"/>
    </location>
</feature>
<organism evidence="4 5">
    <name type="scientific">Anaerostipes butyraticus</name>
    <dbReference type="NCBI Taxonomy" id="645466"/>
    <lineage>
        <taxon>Bacteria</taxon>
        <taxon>Bacillati</taxon>
        <taxon>Bacillota</taxon>
        <taxon>Clostridia</taxon>
        <taxon>Lachnospirales</taxon>
        <taxon>Lachnospiraceae</taxon>
        <taxon>Anaerostipes</taxon>
    </lineage>
</organism>
<evidence type="ECO:0000259" key="3">
    <source>
        <dbReference type="PROSITE" id="PS50977"/>
    </source>
</evidence>
<dbReference type="GO" id="GO:0003677">
    <property type="term" value="F:DNA binding"/>
    <property type="evidence" value="ECO:0007669"/>
    <property type="project" value="UniProtKB-UniRule"/>
</dbReference>
<dbReference type="EMBL" id="BLYI01000046">
    <property type="protein sequence ID" value="GFO85796.1"/>
    <property type="molecule type" value="Genomic_DNA"/>
</dbReference>
<dbReference type="InterPro" id="IPR050624">
    <property type="entry name" value="HTH-type_Tx_Regulator"/>
</dbReference>
<gene>
    <name evidence="4" type="ORF">ANBU17_21430</name>
</gene>
<keyword evidence="1 2" id="KW-0238">DNA-binding</keyword>
<dbReference type="PANTHER" id="PTHR43479">
    <property type="entry name" value="ACREF/ENVCD OPERON REPRESSOR-RELATED"/>
    <property type="match status" value="1"/>
</dbReference>
<dbReference type="SUPFAM" id="SSF46689">
    <property type="entry name" value="Homeodomain-like"/>
    <property type="match status" value="1"/>
</dbReference>
<dbReference type="InterPro" id="IPR039532">
    <property type="entry name" value="TetR_C_Firmicutes"/>
</dbReference>
<dbReference type="PANTHER" id="PTHR43479:SF7">
    <property type="entry name" value="TETR-FAMILY TRANSCRIPTIONAL REGULATOR"/>
    <property type="match status" value="1"/>
</dbReference>
<dbReference type="AlphaFoldDB" id="A0A916QAX7"/>
<evidence type="ECO:0000256" key="2">
    <source>
        <dbReference type="PROSITE-ProRule" id="PRU00335"/>
    </source>
</evidence>
<name>A0A916QAX7_9FIRM</name>
<dbReference type="InterPro" id="IPR009057">
    <property type="entry name" value="Homeodomain-like_sf"/>
</dbReference>
<keyword evidence="5" id="KW-1185">Reference proteome</keyword>
<protein>
    <submittedName>
        <fullName evidence="4">TetR family transcriptional regulator</fullName>
    </submittedName>
</protein>
<reference evidence="4" key="1">
    <citation type="submission" date="2020-06" db="EMBL/GenBank/DDBJ databases">
        <title>Characterization of fructooligosaccharide metabolism and fructooligosaccharide-degrading enzymes in human commensal butyrate producers.</title>
        <authorList>
            <person name="Tanno H."/>
            <person name="Fujii T."/>
            <person name="Hirano K."/>
            <person name="Maeno S."/>
            <person name="Tonozuka T."/>
            <person name="Sakamoto M."/>
            <person name="Ohkuma M."/>
            <person name="Tochio T."/>
            <person name="Endo A."/>
        </authorList>
    </citation>
    <scope>NUCLEOTIDE SEQUENCE</scope>
    <source>
        <strain evidence="4">JCM 17466</strain>
    </source>
</reference>
<sequence>MKEIKTDRRVRRTQHALKTNLLLLMKEQPIQKISVSRLCEKSDINRSTFYTYYSSPMDLLREIEKEILLALDENVEQYNINNSLTDFMDSLIHYISSHKDLIRLVFSDHGDPAFLNQLNQRVQENNIANWEQQYPEFKKEDLEFCYIFISRGCIGIIQQWIRNGFQQSEKEISHLLKSLSFSAASDFLKSGKL</sequence>
<dbReference type="Pfam" id="PF14278">
    <property type="entry name" value="TetR_C_8"/>
    <property type="match status" value="1"/>
</dbReference>
<dbReference type="RefSeq" id="WP_201311490.1">
    <property type="nucleotide sequence ID" value="NZ_BLYI01000046.1"/>
</dbReference>
<proteinExistence type="predicted"/>
<feature type="DNA-binding region" description="H-T-H motif" evidence="2">
    <location>
        <begin position="34"/>
        <end position="53"/>
    </location>
</feature>
<dbReference type="Gene3D" id="1.10.357.10">
    <property type="entry name" value="Tetracycline Repressor, domain 2"/>
    <property type="match status" value="1"/>
</dbReference>
<evidence type="ECO:0000256" key="1">
    <source>
        <dbReference type="ARBA" id="ARBA00023125"/>
    </source>
</evidence>
<evidence type="ECO:0000313" key="5">
    <source>
        <dbReference type="Proteomes" id="UP000613208"/>
    </source>
</evidence>
<dbReference type="InterPro" id="IPR001647">
    <property type="entry name" value="HTH_TetR"/>
</dbReference>
<evidence type="ECO:0000313" key="4">
    <source>
        <dbReference type="EMBL" id="GFO85796.1"/>
    </source>
</evidence>
<comment type="caution">
    <text evidence="4">The sequence shown here is derived from an EMBL/GenBank/DDBJ whole genome shotgun (WGS) entry which is preliminary data.</text>
</comment>